<dbReference type="Pfam" id="PF00069">
    <property type="entry name" value="Pkinase"/>
    <property type="match status" value="1"/>
</dbReference>
<evidence type="ECO:0000256" key="4">
    <source>
        <dbReference type="SAM" id="MobiDB-lite"/>
    </source>
</evidence>
<dbReference type="Gene3D" id="3.40.50.300">
    <property type="entry name" value="P-loop containing nucleotide triphosphate hydrolases"/>
    <property type="match status" value="1"/>
</dbReference>
<dbReference type="PROSITE" id="PS50043">
    <property type="entry name" value="HTH_LUXR_2"/>
    <property type="match status" value="1"/>
</dbReference>
<comment type="caution">
    <text evidence="7">The sequence shown here is derived from an EMBL/GenBank/DDBJ whole genome shotgun (WGS) entry which is preliminary data.</text>
</comment>
<evidence type="ECO:0000313" key="8">
    <source>
        <dbReference type="Proteomes" id="UP000215506"/>
    </source>
</evidence>
<dbReference type="Pfam" id="PF25872">
    <property type="entry name" value="HTH_77"/>
    <property type="match status" value="1"/>
</dbReference>
<dbReference type="Gene3D" id="1.10.510.10">
    <property type="entry name" value="Transferase(Phosphotransferase) domain 1"/>
    <property type="match status" value="1"/>
</dbReference>
<gene>
    <name evidence="7" type="primary">pknK_2</name>
    <name evidence="7" type="ORF">B7C42_01879</name>
</gene>
<dbReference type="PROSITE" id="PS50011">
    <property type="entry name" value="PROTEIN_KINASE_DOM"/>
    <property type="match status" value="1"/>
</dbReference>
<dbReference type="SMART" id="SM00220">
    <property type="entry name" value="S_TKc"/>
    <property type="match status" value="1"/>
</dbReference>
<keyword evidence="8" id="KW-1185">Reference proteome</keyword>
<dbReference type="GO" id="GO:0004674">
    <property type="term" value="F:protein serine/threonine kinase activity"/>
    <property type="evidence" value="ECO:0007669"/>
    <property type="project" value="UniProtKB-EC"/>
</dbReference>
<feature type="region of interest" description="Disordered" evidence="4">
    <location>
        <begin position="296"/>
        <end position="326"/>
    </location>
</feature>
<dbReference type="PROSITE" id="PS00108">
    <property type="entry name" value="PROTEIN_KINASE_ST"/>
    <property type="match status" value="1"/>
</dbReference>
<feature type="binding site" evidence="3">
    <location>
        <position position="55"/>
    </location>
    <ligand>
        <name>ATP</name>
        <dbReference type="ChEBI" id="CHEBI:30616"/>
    </ligand>
</feature>
<evidence type="ECO:0000256" key="2">
    <source>
        <dbReference type="ARBA" id="ARBA00022840"/>
    </source>
</evidence>
<dbReference type="AlphaFoldDB" id="A0A231HA36"/>
<dbReference type="EMBL" id="NGAF01000003">
    <property type="protein sequence ID" value="OXR45587.1"/>
    <property type="molecule type" value="Genomic_DNA"/>
</dbReference>
<sequence length="1093" mass="118859">MVDEDPLRTSRDVNMPVAVELSASGFEDAEEIGHGGFGVVYRCTQPALDRTVAVKVLTAELDADNQARFFREQKAMGRLTGHPNIVTVLQVGVTASGRPYLVMPYHSLDSLDAWIRRDGPVPIETALWVGVKIAGALETAHRLGIMHRDVKPGNILLSEYGEPALTDFGIARIAGGFHTATGVLTASPAFTAPEVLAGEAATPAADVYGLGATLFAALTGHAAFERRSGEQVVAQFLRITSAPPPDLREGGIPADVAAVVESAMNRDRQARPTAAELGEALREVQRRHGYRVGEMALRGQPAAPRARGDDTSPHTESVPPQSFPGRATAELPLELTSFIDRRAETAEIKSLLAAGRLVTLTGVGGVGKTRLAVRAASTVRTDFADGVWLIELADVADPPLLIDVVAGALGLRDDSPLPMREALLDFLRSRHALLVLDNGEQVVDALADLVETLLLACADLRILVTTREPLDIAGEAVLRVSPLTVPSRDDRPTLRGLPRYDAVALFTERAAAVVPGFEVTEKNMNAVAGICARLEGLPLAIELAAARIRTMSPEQILARLTDRYALLTRGSRTAPQRQQTLRWCIDWSYRLCTPAEQRLWGRLSVFAGGFEMDAVEQVCAEAGQGSLLDELSSLVDKSIVIREELEGAVRFRMFETVRDYGREQLREAGEESTVRARHRDWCRQLTADAEAEWISERQPDWLARLEREQLNLREALEFCLSDNTAESGAAGLRTVTALWLFWSFRGLYGEGRRWIDRVLAHPAARDLPVRIRALHVGAVMAAEQQDFPAAESLLAQLRELAERDPTPLHGGLVASADGILALYRGDPARAVACFDDAVEVAASEPEGHLHIAALMTLGWALAAQGDTRRAIENHERVLAITEASGESLFRSSTLWGLGIYAWQQGEHARARELLGRSLRVNRRVRSPLVAVLDLEGLAWIIADEDSERAAVLMGAAESLLRSGSGFSIFFPQLSQSHEDCDRIVRRSLGARGFDAAFRRGRAMTMNAAVAYALGEQPSETPPTATGQAQLTKREQQVAELVARGLTNKQIAANLVISLRTAQGHVEHILTKLGFTSRAQIAAWMVDRAQRQSS</sequence>
<dbReference type="SUPFAM" id="SSF48452">
    <property type="entry name" value="TPR-like"/>
    <property type="match status" value="1"/>
</dbReference>
<dbReference type="SUPFAM" id="SSF56112">
    <property type="entry name" value="Protein kinase-like (PK-like)"/>
    <property type="match status" value="1"/>
</dbReference>
<dbReference type="GO" id="GO:0043531">
    <property type="term" value="F:ADP binding"/>
    <property type="evidence" value="ECO:0007669"/>
    <property type="project" value="InterPro"/>
</dbReference>
<dbReference type="PRINTS" id="PR00364">
    <property type="entry name" value="DISEASERSIST"/>
</dbReference>
<reference evidence="7 8" key="1">
    <citation type="submission" date="2017-07" db="EMBL/GenBank/DDBJ databases">
        <title>First draft Genome Sequence of Nocardia cerradoensis isolated from human infection.</title>
        <authorList>
            <person name="Carrasco G."/>
        </authorList>
    </citation>
    <scope>NUCLEOTIDE SEQUENCE [LARGE SCALE GENOMIC DNA]</scope>
    <source>
        <strain evidence="7 8">CNM20130759</strain>
    </source>
</reference>
<keyword evidence="2 3" id="KW-0067">ATP-binding</keyword>
<dbReference type="Gene3D" id="1.25.40.10">
    <property type="entry name" value="Tetratricopeptide repeat domain"/>
    <property type="match status" value="1"/>
</dbReference>
<dbReference type="InterPro" id="IPR008271">
    <property type="entry name" value="Ser/Thr_kinase_AS"/>
</dbReference>
<dbReference type="InterPro" id="IPR016032">
    <property type="entry name" value="Sig_transdc_resp-reg_C-effctor"/>
</dbReference>
<dbReference type="GO" id="GO:0006355">
    <property type="term" value="P:regulation of DNA-templated transcription"/>
    <property type="evidence" value="ECO:0007669"/>
    <property type="project" value="InterPro"/>
</dbReference>
<dbReference type="SUPFAM" id="SSF46894">
    <property type="entry name" value="C-terminal effector domain of the bipartite response regulators"/>
    <property type="match status" value="1"/>
</dbReference>
<dbReference type="Pfam" id="PF13424">
    <property type="entry name" value="TPR_12"/>
    <property type="match status" value="1"/>
</dbReference>
<dbReference type="PROSITE" id="PS00107">
    <property type="entry name" value="PROTEIN_KINASE_ATP"/>
    <property type="match status" value="1"/>
</dbReference>
<organism evidence="7 8">
    <name type="scientific">Nocardia cerradoensis</name>
    <dbReference type="NCBI Taxonomy" id="85688"/>
    <lineage>
        <taxon>Bacteria</taxon>
        <taxon>Bacillati</taxon>
        <taxon>Actinomycetota</taxon>
        <taxon>Actinomycetes</taxon>
        <taxon>Mycobacteriales</taxon>
        <taxon>Nocardiaceae</taxon>
        <taxon>Nocardia</taxon>
    </lineage>
</organism>
<dbReference type="Gene3D" id="3.30.200.20">
    <property type="entry name" value="Phosphorylase Kinase, domain 1"/>
    <property type="match status" value="1"/>
</dbReference>
<accession>A0A231HA36</accession>
<dbReference type="InterPro" id="IPR036388">
    <property type="entry name" value="WH-like_DNA-bd_sf"/>
</dbReference>
<dbReference type="PANTHER" id="PTHR47691">
    <property type="entry name" value="REGULATOR-RELATED"/>
    <property type="match status" value="1"/>
</dbReference>
<evidence type="ECO:0000256" key="1">
    <source>
        <dbReference type="ARBA" id="ARBA00022741"/>
    </source>
</evidence>
<dbReference type="SMART" id="SM00028">
    <property type="entry name" value="TPR"/>
    <property type="match status" value="3"/>
</dbReference>
<dbReference type="PRINTS" id="PR00038">
    <property type="entry name" value="HTHLUXR"/>
</dbReference>
<dbReference type="EC" id="2.7.11.1" evidence="7"/>
<evidence type="ECO:0000313" key="7">
    <source>
        <dbReference type="EMBL" id="OXR45587.1"/>
    </source>
</evidence>
<keyword evidence="7" id="KW-0808">Transferase</keyword>
<proteinExistence type="predicted"/>
<dbReference type="InterPro" id="IPR011990">
    <property type="entry name" value="TPR-like_helical_dom_sf"/>
</dbReference>
<dbReference type="PANTHER" id="PTHR47691:SF3">
    <property type="entry name" value="HTH-TYPE TRANSCRIPTIONAL REGULATOR RV0890C-RELATED"/>
    <property type="match status" value="1"/>
</dbReference>
<dbReference type="Gene3D" id="1.10.10.10">
    <property type="entry name" value="Winged helix-like DNA-binding domain superfamily/Winged helix DNA-binding domain"/>
    <property type="match status" value="1"/>
</dbReference>
<dbReference type="InterPro" id="IPR017441">
    <property type="entry name" value="Protein_kinase_ATP_BS"/>
</dbReference>
<dbReference type="SMART" id="SM00421">
    <property type="entry name" value="HTH_LUXR"/>
    <property type="match status" value="1"/>
</dbReference>
<dbReference type="InterPro" id="IPR027417">
    <property type="entry name" value="P-loop_NTPase"/>
</dbReference>
<dbReference type="InterPro" id="IPR011009">
    <property type="entry name" value="Kinase-like_dom_sf"/>
</dbReference>
<keyword evidence="1 3" id="KW-0547">Nucleotide-binding</keyword>
<dbReference type="GO" id="GO:0003677">
    <property type="term" value="F:DNA binding"/>
    <property type="evidence" value="ECO:0007669"/>
    <property type="project" value="InterPro"/>
</dbReference>
<feature type="domain" description="HTH luxR-type" evidence="6">
    <location>
        <begin position="1023"/>
        <end position="1088"/>
    </location>
</feature>
<dbReference type="InterPro" id="IPR019734">
    <property type="entry name" value="TPR_rpt"/>
</dbReference>
<evidence type="ECO:0000256" key="3">
    <source>
        <dbReference type="PROSITE-ProRule" id="PRU10141"/>
    </source>
</evidence>
<evidence type="ECO:0000259" key="5">
    <source>
        <dbReference type="PROSITE" id="PS50011"/>
    </source>
</evidence>
<dbReference type="Pfam" id="PF00196">
    <property type="entry name" value="GerE"/>
    <property type="match status" value="1"/>
</dbReference>
<keyword evidence="7" id="KW-0418">Kinase</keyword>
<protein>
    <submittedName>
        <fullName evidence="7">Serine/threonine-protein kinase PknK</fullName>
        <ecNumber evidence="7">2.7.11.1</ecNumber>
    </submittedName>
</protein>
<dbReference type="InterPro" id="IPR000719">
    <property type="entry name" value="Prot_kinase_dom"/>
</dbReference>
<dbReference type="SUPFAM" id="SSF52540">
    <property type="entry name" value="P-loop containing nucleoside triphosphate hydrolases"/>
    <property type="match status" value="1"/>
</dbReference>
<dbReference type="RefSeq" id="WP_094025214.1">
    <property type="nucleotide sequence ID" value="NZ_NGAF01000003.1"/>
</dbReference>
<feature type="domain" description="Protein kinase" evidence="5">
    <location>
        <begin position="26"/>
        <end position="291"/>
    </location>
</feature>
<evidence type="ECO:0000259" key="6">
    <source>
        <dbReference type="PROSITE" id="PS50043"/>
    </source>
</evidence>
<dbReference type="InterPro" id="IPR058852">
    <property type="entry name" value="HTH_77"/>
</dbReference>
<dbReference type="GO" id="GO:0005524">
    <property type="term" value="F:ATP binding"/>
    <property type="evidence" value="ECO:0007669"/>
    <property type="project" value="UniProtKB-UniRule"/>
</dbReference>
<dbReference type="InterPro" id="IPR000792">
    <property type="entry name" value="Tscrpt_reg_LuxR_C"/>
</dbReference>
<dbReference type="Proteomes" id="UP000215506">
    <property type="component" value="Unassembled WGS sequence"/>
</dbReference>
<dbReference type="CDD" id="cd06170">
    <property type="entry name" value="LuxR_C_like"/>
    <property type="match status" value="1"/>
</dbReference>
<dbReference type="CDD" id="cd14014">
    <property type="entry name" value="STKc_PknB_like"/>
    <property type="match status" value="1"/>
</dbReference>
<name>A0A231HA36_9NOCA</name>